<keyword evidence="3" id="KW-0520">NAD</keyword>
<dbReference type="InterPro" id="IPR058205">
    <property type="entry name" value="D-LDH-like"/>
</dbReference>
<dbReference type="InterPro" id="IPR029753">
    <property type="entry name" value="D-isomer_DH_CS"/>
</dbReference>
<protein>
    <submittedName>
        <fullName evidence="7">2-hydroxyacid dehydrogenase</fullName>
    </submittedName>
</protein>
<dbReference type="InterPro" id="IPR029752">
    <property type="entry name" value="D-isomer_DH_CS1"/>
</dbReference>
<organism evidence="7 8">
    <name type="scientific">Sphingomonas taxi</name>
    <dbReference type="NCBI Taxonomy" id="1549858"/>
    <lineage>
        <taxon>Bacteria</taxon>
        <taxon>Pseudomonadati</taxon>
        <taxon>Pseudomonadota</taxon>
        <taxon>Alphaproteobacteria</taxon>
        <taxon>Sphingomonadales</taxon>
        <taxon>Sphingomonadaceae</taxon>
        <taxon>Sphingomonas</taxon>
    </lineage>
</organism>
<dbReference type="PROSITE" id="PS00065">
    <property type="entry name" value="D_2_HYDROXYACID_DH_1"/>
    <property type="match status" value="1"/>
</dbReference>
<feature type="domain" description="D-isomer specific 2-hydroxyacid dehydrogenase catalytic" evidence="5">
    <location>
        <begin position="5"/>
        <end position="324"/>
    </location>
</feature>
<dbReference type="SUPFAM" id="SSF52283">
    <property type="entry name" value="Formate/glycerate dehydrogenase catalytic domain-like"/>
    <property type="match status" value="1"/>
</dbReference>
<evidence type="ECO:0000256" key="3">
    <source>
        <dbReference type="ARBA" id="ARBA00023027"/>
    </source>
</evidence>
<dbReference type="GO" id="GO:0051287">
    <property type="term" value="F:NAD binding"/>
    <property type="evidence" value="ECO:0007669"/>
    <property type="project" value="InterPro"/>
</dbReference>
<evidence type="ECO:0000313" key="8">
    <source>
        <dbReference type="Proteomes" id="UP000033200"/>
    </source>
</evidence>
<keyword evidence="2 4" id="KW-0560">Oxidoreductase</keyword>
<evidence type="ECO:0000256" key="1">
    <source>
        <dbReference type="ARBA" id="ARBA00005854"/>
    </source>
</evidence>
<dbReference type="PANTHER" id="PTHR43026:SF1">
    <property type="entry name" value="2-HYDROXYACID DEHYDROGENASE HOMOLOG 1-RELATED"/>
    <property type="match status" value="1"/>
</dbReference>
<dbReference type="EMBL" id="CP009571">
    <property type="protein sequence ID" value="AIT05121.1"/>
    <property type="molecule type" value="Genomic_DNA"/>
</dbReference>
<proteinExistence type="inferred from homology"/>
<sequence length="329" mass="35094">MIVTVFSTKSYDRTFMEKAAGSLHTLRFVEDRLTAATATLAQGSTAVCAFVNDQVDAAALQVFKDVGVEIVALRSAGFNNVDMAAAKRLGIAVARVPAYSPEAVSEHTVALILSLDRNIHRAYARVREGNFALEGLLGFNLHGRTVGIVGTGRVGAGVARIMLGFGCKVIAHDVIPNVACAALGVTYTTLDTLLAEADIVSLHCPLTDATRHLIDAPAIDRMKHGVMLINTSRGGMIDTAAVIQGLKSGRIGHLGLDVYEEEEELFFEDLSSEVIQDDAFERLLMFSNVLVTGHQGFFTHEALSAIAKTTMANLSSFETGGHATYQLAG</sequence>
<dbReference type="Proteomes" id="UP000033200">
    <property type="component" value="Chromosome"/>
</dbReference>
<dbReference type="InterPro" id="IPR036291">
    <property type="entry name" value="NAD(P)-bd_dom_sf"/>
</dbReference>
<dbReference type="InterPro" id="IPR006139">
    <property type="entry name" value="D-isomer_2_OHA_DH_cat_dom"/>
</dbReference>
<reference evidence="7 8" key="1">
    <citation type="submission" date="2014-09" db="EMBL/GenBank/DDBJ databases">
        <title>Using Illumina technology Improving SMRT sequencing Genome Assembly by RASTools.</title>
        <authorList>
            <person name="Zhou Y."/>
            <person name="Ma T."/>
            <person name="Liu T."/>
        </authorList>
    </citation>
    <scope>NUCLEOTIDE SEQUENCE [LARGE SCALE GENOMIC DNA]</scope>
    <source>
        <strain evidence="7 8">ATCC 55669</strain>
    </source>
</reference>
<dbReference type="eggNOG" id="COG1052">
    <property type="taxonomic scope" value="Bacteria"/>
</dbReference>
<dbReference type="HOGENOM" id="CLU_019796_1_1_5"/>
<dbReference type="Pfam" id="PF00389">
    <property type="entry name" value="2-Hacid_dh"/>
    <property type="match status" value="1"/>
</dbReference>
<dbReference type="Pfam" id="PF02826">
    <property type="entry name" value="2-Hacid_dh_C"/>
    <property type="match status" value="1"/>
</dbReference>
<gene>
    <name evidence="7" type="ORF">MC45_00135</name>
</gene>
<evidence type="ECO:0000256" key="2">
    <source>
        <dbReference type="ARBA" id="ARBA00023002"/>
    </source>
</evidence>
<dbReference type="AlphaFoldDB" id="A0A097EC29"/>
<keyword evidence="8" id="KW-1185">Reference proteome</keyword>
<evidence type="ECO:0000259" key="6">
    <source>
        <dbReference type="Pfam" id="PF02826"/>
    </source>
</evidence>
<dbReference type="InterPro" id="IPR006140">
    <property type="entry name" value="D-isomer_DH_NAD-bd"/>
</dbReference>
<evidence type="ECO:0000259" key="5">
    <source>
        <dbReference type="Pfam" id="PF00389"/>
    </source>
</evidence>
<name>A0A097EC29_9SPHN</name>
<dbReference type="PANTHER" id="PTHR43026">
    <property type="entry name" value="2-HYDROXYACID DEHYDROGENASE HOMOLOG 1-RELATED"/>
    <property type="match status" value="1"/>
</dbReference>
<comment type="similarity">
    <text evidence="1 4">Belongs to the D-isomer specific 2-hydroxyacid dehydrogenase family.</text>
</comment>
<dbReference type="Gene3D" id="3.40.50.720">
    <property type="entry name" value="NAD(P)-binding Rossmann-like Domain"/>
    <property type="match status" value="2"/>
</dbReference>
<dbReference type="RefSeq" id="WP_038658142.1">
    <property type="nucleotide sequence ID" value="NZ_CP009571.1"/>
</dbReference>
<dbReference type="GO" id="GO:0008720">
    <property type="term" value="F:D-lactate dehydrogenase (NAD+) activity"/>
    <property type="evidence" value="ECO:0007669"/>
    <property type="project" value="TreeGrafter"/>
</dbReference>
<dbReference type="PROSITE" id="PS00670">
    <property type="entry name" value="D_2_HYDROXYACID_DH_2"/>
    <property type="match status" value="1"/>
</dbReference>
<feature type="domain" description="D-isomer specific 2-hydroxyacid dehydrogenase NAD-binding" evidence="6">
    <location>
        <begin position="109"/>
        <end position="296"/>
    </location>
</feature>
<evidence type="ECO:0000313" key="7">
    <source>
        <dbReference type="EMBL" id="AIT05121.1"/>
    </source>
</evidence>
<dbReference type="SUPFAM" id="SSF51735">
    <property type="entry name" value="NAD(P)-binding Rossmann-fold domains"/>
    <property type="match status" value="1"/>
</dbReference>
<dbReference type="STRING" id="1549858.MC45_00135"/>
<dbReference type="CDD" id="cd12183">
    <property type="entry name" value="LDH_like_2"/>
    <property type="match status" value="1"/>
</dbReference>
<evidence type="ECO:0000256" key="4">
    <source>
        <dbReference type="RuleBase" id="RU003719"/>
    </source>
</evidence>
<accession>A0A097EC29</accession>
<dbReference type="KEGG" id="stax:MC45_00135"/>